<dbReference type="OMA" id="LMVRDCC"/>
<evidence type="ECO:0000313" key="3">
    <source>
        <dbReference type="EMBL" id="CFE49498.1"/>
    </source>
</evidence>
<dbReference type="EMBL" id="CNFU01000022">
    <property type="protein sequence ID" value="CKQ88241.1"/>
    <property type="molecule type" value="Genomic_DNA"/>
</dbReference>
<name>A0A045JAN6_MYCTX</name>
<dbReference type="Gene3D" id="1.10.10.10">
    <property type="entry name" value="Winged helix-like DNA-binding domain superfamily/Winged helix DNA-binding domain"/>
    <property type="match status" value="1"/>
</dbReference>
<evidence type="ECO:0000313" key="8">
    <source>
        <dbReference type="EMBL" id="COV02511.1"/>
    </source>
</evidence>
<proteinExistence type="predicted"/>
<dbReference type="Proteomes" id="UP000049023">
    <property type="component" value="Unassembled WGS sequence"/>
</dbReference>
<evidence type="ECO:0000313" key="16">
    <source>
        <dbReference type="Proteomes" id="UP000044938"/>
    </source>
</evidence>
<dbReference type="GO" id="GO:0003700">
    <property type="term" value="F:DNA-binding transcription factor activity"/>
    <property type="evidence" value="ECO:0007669"/>
    <property type="project" value="InterPro"/>
</dbReference>
<feature type="domain" description="HTH marR-type" evidence="1">
    <location>
        <begin position="8"/>
        <end position="148"/>
    </location>
</feature>
<organism evidence="9 16">
    <name type="scientific">Mycobacterium tuberculosis</name>
    <dbReference type="NCBI Taxonomy" id="1773"/>
    <lineage>
        <taxon>Bacteria</taxon>
        <taxon>Bacillati</taxon>
        <taxon>Actinomycetota</taxon>
        <taxon>Actinomycetes</taxon>
        <taxon>Mycobacteriales</taxon>
        <taxon>Mycobacteriaceae</taxon>
        <taxon>Mycobacterium</taxon>
        <taxon>Mycobacterium tuberculosis complex</taxon>
    </lineage>
</organism>
<dbReference type="EMBL" id="CSAJ01000004">
    <property type="protein sequence ID" value="COV38054.1"/>
    <property type="molecule type" value="Genomic_DNA"/>
</dbReference>
<evidence type="ECO:0000313" key="15">
    <source>
        <dbReference type="Proteomes" id="UP000038802"/>
    </source>
</evidence>
<evidence type="ECO:0000313" key="25">
    <source>
        <dbReference type="Proteomes" id="UP000256381"/>
    </source>
</evidence>
<evidence type="ECO:0000259" key="1">
    <source>
        <dbReference type="PROSITE" id="PS50995"/>
    </source>
</evidence>
<dbReference type="EMBL" id="LWDQ01000001">
    <property type="protein sequence ID" value="OMH58954.1"/>
    <property type="molecule type" value="Genomic_DNA"/>
</dbReference>
<dbReference type="EMBL" id="QTBD01000138">
    <property type="protein sequence ID" value="REQ52960.1"/>
    <property type="molecule type" value="Genomic_DNA"/>
</dbReference>
<dbReference type="Proteomes" id="UP000050139">
    <property type="component" value="Unassembled WGS sequence"/>
</dbReference>
<dbReference type="RefSeq" id="WP_003405595.1">
    <property type="nucleotide sequence ID" value="NZ_AP017901.1"/>
</dbReference>
<dbReference type="Proteomes" id="UP000046947">
    <property type="component" value="Unassembled WGS sequence"/>
</dbReference>
<reference evidence="15 16" key="2">
    <citation type="submission" date="2015-03" db="EMBL/GenBank/DDBJ databases">
        <authorList>
            <consortium name="Pathogen Informatics"/>
        </authorList>
    </citation>
    <scope>NUCLEOTIDE SEQUENCE [LARGE SCALE GENOMIC DNA]</scope>
    <source>
        <strain evidence="5 21">Bir 172</strain>
        <strain evidence="4 22">Bir 187</strain>
        <strain evidence="7 17">G09801536</strain>
        <strain evidence="2 19">G09901357</strain>
        <strain evidence="3 18">H09601792</strain>
        <strain evidence="15">K00500041</strain>
        <strain evidence="9 16">M09401471</strain>
        <strain evidence="10 20">P00601463</strain>
    </source>
</reference>
<dbReference type="InterPro" id="IPR000835">
    <property type="entry name" value="HTH_MarR-typ"/>
</dbReference>
<dbReference type="Proteomes" id="UP000045842">
    <property type="component" value="Unassembled WGS sequence"/>
</dbReference>
<evidence type="ECO:0000313" key="23">
    <source>
        <dbReference type="Proteomes" id="UP000050139"/>
    </source>
</evidence>
<dbReference type="Proteomes" id="UP000044938">
    <property type="component" value="Unassembled WGS sequence"/>
</dbReference>
<evidence type="ECO:0000313" key="24">
    <source>
        <dbReference type="Proteomes" id="UP000189452"/>
    </source>
</evidence>
<dbReference type="Proteomes" id="UP000256381">
    <property type="component" value="Unassembled WGS sequence"/>
</dbReference>
<dbReference type="Proteomes" id="UP000038802">
    <property type="component" value="Unassembled WGS sequence"/>
</dbReference>
<dbReference type="PATRIC" id="fig|1773.206.peg.948"/>
<reference evidence="13 25" key="5">
    <citation type="journal article" date="2017" name="N. Engl. J. Med.">
        <title>Transmission of Extensively Drug-Resistant Tuberculosis in South Africa.</title>
        <authorList>
            <person name="Shah N.S."/>
            <person name="Auld S.C."/>
            <person name="Brust J.C."/>
            <person name="Mathema B."/>
            <person name="Ismail N."/>
            <person name="Moodley P."/>
            <person name="Mlisana K."/>
            <person name="Allana S."/>
            <person name="Campbell A."/>
            <person name="Mthiyane T."/>
            <person name="Morris N."/>
            <person name="Mpangase P."/>
            <person name="van der Meulen H."/>
            <person name="Omar S.V."/>
            <person name="Brown T.S."/>
            <person name="Narechania A."/>
            <person name="Shaskina E."/>
            <person name="Kapwata T."/>
            <person name="Kreiswirth B."/>
            <person name="Gandhi N.R."/>
        </authorList>
    </citation>
    <scope>NUCLEOTIDE SEQUENCE [LARGE SCALE GENOMIC DNA]</scope>
    <source>
        <strain evidence="13 25">32301_S10</strain>
    </source>
</reference>
<dbReference type="Proteomes" id="UP000048289">
    <property type="component" value="Unassembled WGS sequence"/>
</dbReference>
<dbReference type="PROSITE" id="PS50995">
    <property type="entry name" value="HTH_MARR_2"/>
    <property type="match status" value="1"/>
</dbReference>
<dbReference type="Pfam" id="PF12802">
    <property type="entry name" value="MarR_2"/>
    <property type="match status" value="1"/>
</dbReference>
<dbReference type="Proteomes" id="UP000048948">
    <property type="component" value="Unassembled WGS sequence"/>
</dbReference>
<dbReference type="EMBL" id="CFOH01000192">
    <property type="protein sequence ID" value="CFE49498.1"/>
    <property type="molecule type" value="Genomic_DNA"/>
</dbReference>
<dbReference type="GO" id="GO:0006950">
    <property type="term" value="P:response to stress"/>
    <property type="evidence" value="ECO:0007669"/>
    <property type="project" value="TreeGrafter"/>
</dbReference>
<evidence type="ECO:0000313" key="22">
    <source>
        <dbReference type="Proteomes" id="UP000049023"/>
    </source>
</evidence>
<reference evidence="14 26" key="8">
    <citation type="submission" date="2018-08" db="EMBL/GenBank/DDBJ databases">
        <authorList>
            <person name="Fokvardsen B D."/>
            <person name="Norman A."/>
        </authorList>
    </citation>
    <scope>NUCLEOTIDE SEQUENCE [LARGE SCALE GENOMIC DNA]</scope>
    <source>
        <strain evidence="14 26">DKC2</strain>
    </source>
</reference>
<dbReference type="EMBL" id="CNGE01000056">
    <property type="protein sequence ID" value="CKR73298.1"/>
    <property type="molecule type" value="Genomic_DNA"/>
</dbReference>
<evidence type="ECO:0000313" key="13">
    <source>
        <dbReference type="EMBL" id="REQ52960.1"/>
    </source>
</evidence>
<dbReference type="Proteomes" id="UP000671119">
    <property type="component" value="Unassembled WGS sequence"/>
</dbReference>
<dbReference type="Proteomes" id="UP000048600">
    <property type="component" value="Unassembled WGS sequence"/>
</dbReference>
<evidence type="ECO:0000313" key="7">
    <source>
        <dbReference type="EMBL" id="COV01266.1"/>
    </source>
</evidence>
<reference evidence="8" key="3">
    <citation type="submission" date="2015-03" db="EMBL/GenBank/DDBJ databases">
        <authorList>
            <person name="Murphy D."/>
        </authorList>
    </citation>
    <scope>NUCLEOTIDE SEQUENCE [LARGE SCALE GENOMIC DNA]</scope>
    <source>
        <strain evidence="8">K00500041</strain>
    </source>
</reference>
<evidence type="ECO:0000313" key="26">
    <source>
        <dbReference type="Proteomes" id="UP000300237"/>
    </source>
</evidence>
<dbReference type="EMBL" id="CSAE01000018">
    <property type="protein sequence ID" value="COV02511.1"/>
    <property type="molecule type" value="Genomic_DNA"/>
</dbReference>
<protein>
    <submittedName>
        <fullName evidence="13">MarR family transcriptional regulator</fullName>
    </submittedName>
    <submittedName>
        <fullName evidence="11">Oxidation-sensing regulator MosR</fullName>
    </submittedName>
    <submittedName>
        <fullName evidence="12">Transcriptional regulator SlyA</fullName>
    </submittedName>
    <submittedName>
        <fullName evidence="9 14">Transcriptional repressor</fullName>
    </submittedName>
</protein>
<dbReference type="PANTHER" id="PTHR33164">
    <property type="entry name" value="TRANSCRIPTIONAL REGULATOR, MARR FAMILY"/>
    <property type="match status" value="1"/>
</dbReference>
<evidence type="ECO:0000313" key="9">
    <source>
        <dbReference type="EMBL" id="COV38054.1"/>
    </source>
</evidence>
<reference evidence="11 27" key="9">
    <citation type="submission" date="2021-03" db="EMBL/GenBank/DDBJ databases">
        <title>Whole Genome Sequencing of Mycobacterium tuberculosis clinical isolates from Arunachal Pradesh, India.</title>
        <authorList>
            <person name="Singh S."/>
            <person name="Mudliar S.R."/>
            <person name="Kulsum U."/>
            <person name="Rufai S.B."/>
            <person name="Singh P.K."/>
            <person name="Umpo M."/>
            <person name="Nyori M."/>
        </authorList>
    </citation>
    <scope>NUCLEOTIDE SEQUENCE [LARGE SCALE GENOMIC DNA]</scope>
    <source>
        <strain evidence="11 27">OMICS/BPL/0142/20/SP</strain>
    </source>
</reference>
<dbReference type="InterPro" id="IPR036390">
    <property type="entry name" value="WH_DNA-bd_sf"/>
</dbReference>
<evidence type="ECO:0000313" key="4">
    <source>
        <dbReference type="EMBL" id="CKQ88241.1"/>
    </source>
</evidence>
<dbReference type="SMR" id="A0A045JAN6"/>
<dbReference type="STRING" id="115862.BBG46_05675"/>
<dbReference type="EMBL" id="JAGIZI010000018">
    <property type="protein sequence ID" value="MBP0683884.1"/>
    <property type="molecule type" value="Genomic_DNA"/>
</dbReference>
<dbReference type="PRINTS" id="PR00598">
    <property type="entry name" value="HTHMARR"/>
</dbReference>
<evidence type="ECO:0000313" key="5">
    <source>
        <dbReference type="EMBL" id="CKR73298.1"/>
    </source>
</evidence>
<evidence type="ECO:0000313" key="19">
    <source>
        <dbReference type="Proteomes" id="UP000048289"/>
    </source>
</evidence>
<dbReference type="Proteomes" id="UP000189452">
    <property type="component" value="Chromosome"/>
</dbReference>
<dbReference type="EMBL" id="CHKL01000762">
    <property type="protein sequence ID" value="COX28096.1"/>
    <property type="molecule type" value="Genomic_DNA"/>
</dbReference>
<evidence type="ECO:0000313" key="27">
    <source>
        <dbReference type="Proteomes" id="UP000671119"/>
    </source>
</evidence>
<evidence type="ECO:0000313" key="18">
    <source>
        <dbReference type="Proteomes" id="UP000046947"/>
    </source>
</evidence>
<dbReference type="SUPFAM" id="SSF46785">
    <property type="entry name" value="Winged helix' DNA-binding domain"/>
    <property type="match status" value="1"/>
</dbReference>
<dbReference type="PANTHER" id="PTHR33164:SF105">
    <property type="entry name" value="TRANSCRIPTIONAL REPRESSOR PROTEIN-RELATED"/>
    <property type="match status" value="1"/>
</dbReference>
<sequence>MGKGAAFDECACYTTRRAARQLGQAYDRALRPSGLTNTQFSTLAVISLSEGSAGIDLTMSELAARIGVERTTLTRNLEVMRRDGLVRVMAGADARCKRIELTAKGRAALQKAVPLWRGVQAEVTASVGDWPRVRRDIANLGQAAEACR</sequence>
<evidence type="ECO:0000313" key="20">
    <source>
        <dbReference type="Proteomes" id="UP000048600"/>
    </source>
</evidence>
<dbReference type="EMBL" id="CFOE01000005">
    <property type="protein sequence ID" value="CFE34528.1"/>
    <property type="molecule type" value="Genomic_DNA"/>
</dbReference>
<reference evidence="13" key="7">
    <citation type="submission" date="2018-07" db="EMBL/GenBank/DDBJ databases">
        <authorList>
            <person name="Shah S."/>
            <person name="Brown T."/>
            <person name="Auld S."/>
            <person name="Bratton K."/>
            <person name="Narechania A."/>
            <person name="Mathema B."/>
            <person name="Gandhi N."/>
        </authorList>
    </citation>
    <scope>NUCLEOTIDE SEQUENCE</scope>
    <source>
        <strain evidence="13">32301_S10</strain>
    </source>
</reference>
<reference evidence="12 24" key="6">
    <citation type="submission" date="2017-02" db="EMBL/GenBank/DDBJ databases">
        <title>Protein polymorphisms may explain contrasting epidemiological fitness of two variants of a multidrug-resistant Mycobacterium tuberculosis strain.</title>
        <authorList>
            <person name="Bigi M.M."/>
            <person name="Lopez B."/>
            <person name="Blanco F.C."/>
            <person name="Sasiain M.C."/>
            <person name="De La Barrera S."/>
            <person name="Ritacco V."/>
            <person name="Bigi F."/>
            <person name="Soria M.A."/>
        </authorList>
    </citation>
    <scope>NUCLEOTIDE SEQUENCE [LARGE SCALE GENOMIC DNA]</scope>
    <source>
        <strain evidence="12 24">6548</strain>
    </source>
</reference>
<evidence type="ECO:0000313" key="10">
    <source>
        <dbReference type="EMBL" id="COX28096.1"/>
    </source>
</evidence>
<dbReference type="Proteomes" id="UP000300237">
    <property type="component" value="Chromosome"/>
</dbReference>
<reference evidence="6 23" key="1">
    <citation type="submission" date="2015-03" db="EMBL/GenBank/DDBJ databases">
        <authorList>
            <consortium name="Pathogen Informatics"/>
            <person name="Murphy D."/>
        </authorList>
    </citation>
    <scope>NUCLEOTIDE SEQUENCE [LARGE SCALE GENOMIC DNA]</scope>
    <source>
        <strain evidence="6 23">0268S</strain>
    </source>
</reference>
<dbReference type="EMBL" id="LR027516">
    <property type="protein sequence ID" value="VCU49300.1"/>
    <property type="molecule type" value="Genomic_DNA"/>
</dbReference>
<evidence type="ECO:0000313" key="14">
    <source>
        <dbReference type="EMBL" id="VCU49300.1"/>
    </source>
</evidence>
<evidence type="ECO:0000313" key="17">
    <source>
        <dbReference type="Proteomes" id="UP000045842"/>
    </source>
</evidence>
<evidence type="ECO:0000313" key="21">
    <source>
        <dbReference type="Proteomes" id="UP000048948"/>
    </source>
</evidence>
<dbReference type="InterPro" id="IPR039422">
    <property type="entry name" value="MarR/SlyA-like"/>
</dbReference>
<evidence type="ECO:0000313" key="6">
    <source>
        <dbReference type="EMBL" id="CLX09155.1"/>
    </source>
</evidence>
<evidence type="ECO:0000313" key="12">
    <source>
        <dbReference type="EMBL" id="OMH58954.1"/>
    </source>
</evidence>
<dbReference type="AlphaFoldDB" id="A0A045JAN6"/>
<gene>
    <name evidence="12" type="primary">slyA_1</name>
    <name evidence="12" type="ORF">A4S10_01116</name>
    <name evidence="14" type="ORF">DKC2_1119</name>
    <name evidence="13" type="ORF">DSJ38_09020</name>
    <name evidence="7" type="ORF">ERS007679_00834</name>
    <name evidence="2" type="ORF">ERS007681_00088</name>
    <name evidence="3" type="ORF">ERS007688_01483</name>
    <name evidence="8" type="ORF">ERS007703_00318</name>
    <name evidence="9" type="ORF">ERS007720_00079</name>
    <name evidence="10" type="ORF">ERS007741_04115</name>
    <name evidence="5" type="ORF">ERS027646_00543</name>
    <name evidence="4" type="ORF">ERS027661_00228</name>
    <name evidence="6" type="ORF">ERS094118_04001</name>
    <name evidence="11" type="ORF">J8J21_12255</name>
</gene>
<dbReference type="EMBL" id="CSAD01000075">
    <property type="protein sequence ID" value="COV01266.1"/>
    <property type="molecule type" value="Genomic_DNA"/>
</dbReference>
<evidence type="ECO:0000313" key="2">
    <source>
        <dbReference type="EMBL" id="CFE34528.1"/>
    </source>
</evidence>
<accession>A0A045JAN6</accession>
<evidence type="ECO:0000313" key="11">
    <source>
        <dbReference type="EMBL" id="MBP0683884.1"/>
    </source>
</evidence>
<dbReference type="EMBL" id="COPH01000048">
    <property type="protein sequence ID" value="CLX09155.1"/>
    <property type="molecule type" value="Genomic_DNA"/>
</dbReference>
<dbReference type="SMART" id="SM00347">
    <property type="entry name" value="HTH_MARR"/>
    <property type="match status" value="1"/>
</dbReference>
<dbReference type="InterPro" id="IPR036388">
    <property type="entry name" value="WH-like_DNA-bd_sf"/>
</dbReference>
<reference evidence="12 24" key="4">
    <citation type="submission" date="2016-04" db="EMBL/GenBank/DDBJ databases">
        <authorList>
            <person name="Bigi M."/>
            <person name="Bigi F."/>
            <person name="Soria M.A."/>
        </authorList>
    </citation>
    <scope>NUCLEOTIDE SEQUENCE [LARGE SCALE GENOMIC DNA]</scope>
    <source>
        <strain evidence="12 24">6548</strain>
    </source>
</reference>